<dbReference type="Proteomes" id="UP000306552">
    <property type="component" value="Unassembled WGS sequence"/>
</dbReference>
<name>A0A4U5TPF9_9FLAO</name>
<keyword evidence="1" id="KW-0732">Signal</keyword>
<dbReference type="SUPFAM" id="SSF56436">
    <property type="entry name" value="C-type lectin-like"/>
    <property type="match status" value="1"/>
</dbReference>
<dbReference type="InterPro" id="IPR001304">
    <property type="entry name" value="C-type_lectin-like"/>
</dbReference>
<dbReference type="Gene3D" id="3.10.100.10">
    <property type="entry name" value="Mannose-Binding Protein A, subunit A"/>
    <property type="match status" value="1"/>
</dbReference>
<dbReference type="InterPro" id="IPR049304">
    <property type="entry name" value="Gly_rich_dom"/>
</dbReference>
<dbReference type="PROSITE" id="PS50041">
    <property type="entry name" value="C_TYPE_LECTIN_2"/>
    <property type="match status" value="1"/>
</dbReference>
<dbReference type="OrthoDB" id="9805017at2"/>
<protein>
    <submittedName>
        <fullName evidence="5">T9SS type A sorting domain-containing protein</fullName>
    </submittedName>
</protein>
<keyword evidence="3" id="KW-1133">Transmembrane helix</keyword>
<organism evidence="5 6">
    <name type="scientific">Mesohalobacter halotolerans</name>
    <dbReference type="NCBI Taxonomy" id="1883405"/>
    <lineage>
        <taxon>Bacteria</taxon>
        <taxon>Pseudomonadati</taxon>
        <taxon>Bacteroidota</taxon>
        <taxon>Flavobacteriia</taxon>
        <taxon>Flavobacteriales</taxon>
        <taxon>Flavobacteriaceae</taxon>
        <taxon>Mesohalobacter</taxon>
    </lineage>
</organism>
<accession>A0A4U5TPF9</accession>
<dbReference type="InterPro" id="IPR026444">
    <property type="entry name" value="Secre_tail"/>
</dbReference>
<evidence type="ECO:0000256" key="3">
    <source>
        <dbReference type="SAM" id="Phobius"/>
    </source>
</evidence>
<dbReference type="SMART" id="SM00060">
    <property type="entry name" value="FN3"/>
    <property type="match status" value="1"/>
</dbReference>
<evidence type="ECO:0000256" key="1">
    <source>
        <dbReference type="ARBA" id="ARBA00022729"/>
    </source>
</evidence>
<dbReference type="InterPro" id="IPR003961">
    <property type="entry name" value="FN3_dom"/>
</dbReference>
<keyword evidence="3" id="KW-0812">Transmembrane</keyword>
<feature type="region of interest" description="Disordered" evidence="2">
    <location>
        <begin position="154"/>
        <end position="215"/>
    </location>
</feature>
<feature type="transmembrane region" description="Helical" evidence="3">
    <location>
        <begin position="27"/>
        <end position="45"/>
    </location>
</feature>
<dbReference type="SUPFAM" id="SSF49265">
    <property type="entry name" value="Fibronectin type III"/>
    <property type="match status" value="1"/>
</dbReference>
<keyword evidence="3" id="KW-0472">Membrane</keyword>
<dbReference type="Pfam" id="PF21722">
    <property type="entry name" value="Gly_rich_2"/>
    <property type="match status" value="1"/>
</dbReference>
<dbReference type="InterPro" id="IPR016186">
    <property type="entry name" value="C-type_lectin-like/link_sf"/>
</dbReference>
<evidence type="ECO:0000313" key="5">
    <source>
        <dbReference type="EMBL" id="TKS55853.1"/>
    </source>
</evidence>
<evidence type="ECO:0000313" key="6">
    <source>
        <dbReference type="Proteomes" id="UP000306552"/>
    </source>
</evidence>
<dbReference type="InterPro" id="IPR013783">
    <property type="entry name" value="Ig-like_fold"/>
</dbReference>
<evidence type="ECO:0000256" key="2">
    <source>
        <dbReference type="SAM" id="MobiDB-lite"/>
    </source>
</evidence>
<feature type="domain" description="C-type lectin" evidence="4">
    <location>
        <begin position="683"/>
        <end position="816"/>
    </location>
</feature>
<dbReference type="InterPro" id="IPR036116">
    <property type="entry name" value="FN3_sf"/>
</dbReference>
<reference evidence="5 6" key="1">
    <citation type="submission" date="2019-04" db="EMBL/GenBank/DDBJ databases">
        <title>Psychroflexus halotolerans sp. nov., isolated from a marine solar saltern.</title>
        <authorList>
            <person name="Feng X."/>
        </authorList>
    </citation>
    <scope>NUCLEOTIDE SEQUENCE [LARGE SCALE GENOMIC DNA]</scope>
    <source>
        <strain evidence="5 6">WDS2C27</strain>
    </source>
</reference>
<dbReference type="CDD" id="cd00063">
    <property type="entry name" value="FN3"/>
    <property type="match status" value="1"/>
</dbReference>
<gene>
    <name evidence="5" type="ORF">FCN74_07410</name>
</gene>
<dbReference type="Pfam" id="PF18962">
    <property type="entry name" value="Por_Secre_tail"/>
    <property type="match status" value="1"/>
</dbReference>
<dbReference type="EMBL" id="SWMU01000003">
    <property type="protein sequence ID" value="TKS55853.1"/>
    <property type="molecule type" value="Genomic_DNA"/>
</dbReference>
<dbReference type="NCBIfam" id="TIGR04183">
    <property type="entry name" value="Por_Secre_tail"/>
    <property type="match status" value="1"/>
</dbReference>
<comment type="caution">
    <text evidence="5">The sequence shown here is derived from an EMBL/GenBank/DDBJ whole genome shotgun (WGS) entry which is preliminary data.</text>
</comment>
<keyword evidence="6" id="KW-1185">Reference proteome</keyword>
<sequence>MISLYLKLISTLNCAFKLTKNNQRSNLFMNLILFAFLPFFGFGQATTQTNEDNYVLVALKSGTNSTWTVPAGVEKIDYLIVGGGGGYGNRGGGGAGAFYEATDVSVTPGASINYTIGAGGASGNSTSAGSNGGHTTFNGITAYGGGGGTATEQYNLGSSDMSNRPVYKSSFTNGEGGSGGGGMASPKHNWNGRSDGGSGSEITNLGSDDRGGLGGDAGTAGSNLFRNKGGDSQSIFFVFGDNTGRSFWIGAGGGGAGEPGRDVAWVGNGEFQNGVISSDGSVITLTSANGTAGFVPGAGGKGKASTLLSATSANELGIGQVDGTEVYFAGGGGARANYNSSGLNLNQLTKRDLVGSPGLGSVGANTGGGGTSAPGKDGVVLIRYLAPPSNLKIAPRTSDFDLSWTAPNNATGLTGYEYSTDNGSSWTATGSTSNTTTVAPGDVCSTYTFLVRAVYGSNKSAAASVTGKGCNDITIVASGGADEDSGWSAVNGIIAATQDVSINASDVESYLTSGDLTIEAVNITVDATVSTSSSNNFTLEATNDVLLNESLTFTAAAGTLTIKSGRHIRLGTEADVTSTTAALNAQFWADTDQDADGIVYIESESIDTNGGHLTFGENGQTASVGGETILVGGDVFFQRSTSVQTLTTSGGAVNIYGETIVANTNGLTIDSGNGNVTLHGLLNSGNQYSFTSTVDNYRWTSARVDAKNGTGGGSTLNDSYLVTITSRLENSIAGLTANYQSAWIGAYRDRNTNIGSNDTFWYWADGPEANQHFYTQSNGSTVAGYYSNFMSGEPNGTGTSGESFGQFFGAEGFWNDLKDTGGSGEFTIKGYVSESNLAPSPVVINAGSGDVYFGGGVGTAKELASLNVTSSATTVIGNGLVTTGAQTFSSSLTVNSAGSTEQVRIAAGSGNDISAGGDIEIFGKQIDLGADLNTSMANGNILLQAPTLIDALGAHRILNAGSGNITLTTDEVESGVNTPNRLIIETTGTFTLEPSSTAWPSSFVVGTFFNFDGAVSSGNFVGASGVPESAWLQINSIASLGGLTLGRAGSTSGIAIDSPILISGPISVFGSVITVKENLTSTATSGSGISITGQRIFQVNGIDVTTSGADISYTAVNFVSTAAEEDLISLDGSGANRALVNANGGNIILTANYATGGTAGNSERSIRLMSADLMTSGAGEISLTGDATNSGNTTQTAWGMQADDARIITDAGNITMTMTGGAVSSNSRGLALDGQNMQLLSSSGTITVRDIQAADLTGNYNGLYLRPNAANTILFGADGSEVASSSSDIIIEADRITFDEQPTRFNTSGTLSIRPVGASFEANINTANVNVESTATGLTIGKPGSDDTKTTIGRDHSINGPIHIYSYDIDIDAKLEAVNDQILLSSAGAYNTEGTLELLANANLIADELLIRNFHRAYVGFNSSVNFVGDVSVNKLASDGADWLFVNNTKALSIETIAGVNGVSTSGFTRVYTESGDLTLNAPLSSTLSGSTAVRLYADRDEVAGETGDGHIKITNTGEVNIESDARALFYSGNKVNSTGLIDEIGGIANSRTSIDATSDLNSINPALGNTGKYALLRVAEGTGDFTIVASGGDAINSTWAFDNGILTTIDSPVNVNASDVEDYLATGDLTIEAGNITVDAAVSSSSGNSLALMAENEINLEANLTTTNNGDISLYTDNALGGLSTPRTLTAAGAFKYIPNGSAFASDVTYPITNLTVTSSGLTIGKPGNNKDITINTEISGDAGVELYGNELNINDNINVTNTGNLIFDGVATIKAGKHIASGGNFTHDGDLVFKSDAANGDSYLGEIGGNYTKVAGTVISEKYYPAKRAFRMVSSSVTGGSIFDNWQNAGVNDAGIGTHITGEQGTVGNYNATTGIDYTQSGAPSLFSFSAGWNAVTNTKTTDLEVGVPYRLMVRGDRNVDLNDNEATPSETILKSIGDLEVGTENITFPSATAGSNTFAFIANPYQSRIDVSEVLAANSSKADDTKLWVWDPMINTRGGFVTIDQFSSGNGTATPFVAGENSSATKFIEPGQAFFIQLSGSDSNISFTESVKDVSNLSQSPESLSQQPQLLFNLHNEDQEVIDAIRLRFSPDGNNDIDQLDISKLGNMDENLASVNGNSLFTIQKRSLPETDEEISLFTNNWRNENYSFSANLNNLEATDVYLVDHYLGTETLISNGTAYSFSVDANISESVSSLRFALRFDNETMGVEEQEKQLFSLYPNPAKDIVNIQTSLPLGSQATVEVYNMLGQLVISQTQTISHTSIGIGVDALEAGVYLVKLTGQDGYSQTQELIKE</sequence>
<dbReference type="InterPro" id="IPR016187">
    <property type="entry name" value="CTDL_fold"/>
</dbReference>
<proteinExistence type="predicted"/>
<evidence type="ECO:0000259" key="4">
    <source>
        <dbReference type="PROSITE" id="PS50041"/>
    </source>
</evidence>
<dbReference type="Gene3D" id="2.60.40.10">
    <property type="entry name" value="Immunoglobulins"/>
    <property type="match status" value="1"/>
</dbReference>
<feature type="compositionally biased region" description="Gly residues" evidence="2">
    <location>
        <begin position="174"/>
        <end position="183"/>
    </location>
</feature>